<evidence type="ECO:0000313" key="6">
    <source>
        <dbReference type="Proteomes" id="UP000015102"/>
    </source>
</evidence>
<sequence length="242" mass="26527">MKDVSDKIMPGLTHEHHPKYFAYYTSGVSFPGTLGDILASGLSVGVFNWINCPAGTELENIVLDWFAKALGLPKKFITDSPGSVGGGVLQNSASECIFISLLIARAHVIENLKGDNTELHDSVFLPKLVAYTSEDAHYSMEKAAKMSLTMIRLIPTDSKGKMRVDLLKEAVHNDINNGLVPFFVMATLGTTGSAAFDPILEIGQFCKTIPNMWFHIDGAYGANSFILPEMRRFGEVWNTQIP</sequence>
<keyword evidence="6" id="KW-1185">Reference proteome</keyword>
<dbReference type="SUPFAM" id="SSF53383">
    <property type="entry name" value="PLP-dependent transferases"/>
    <property type="match status" value="1"/>
</dbReference>
<dbReference type="PANTHER" id="PTHR11999">
    <property type="entry name" value="GROUP II PYRIDOXAL-5-PHOSPHATE DECARBOXYLASE"/>
    <property type="match status" value="1"/>
</dbReference>
<dbReference type="Proteomes" id="UP000015102">
    <property type="component" value="Unassembled WGS sequence"/>
</dbReference>
<evidence type="ECO:0000313" key="5">
    <source>
        <dbReference type="EnsemblMetazoa" id="MESCA009441-PA"/>
    </source>
</evidence>
<dbReference type="STRING" id="36166.T1GZY0"/>
<dbReference type="GO" id="GO:0005737">
    <property type="term" value="C:cytoplasm"/>
    <property type="evidence" value="ECO:0007669"/>
    <property type="project" value="TreeGrafter"/>
</dbReference>
<keyword evidence="3 4" id="KW-0456">Lyase</keyword>
<dbReference type="Gene3D" id="3.40.640.10">
    <property type="entry name" value="Type I PLP-dependent aspartate aminotransferase-like (Major domain)"/>
    <property type="match status" value="1"/>
</dbReference>
<evidence type="ECO:0000256" key="3">
    <source>
        <dbReference type="ARBA" id="ARBA00023239"/>
    </source>
</evidence>
<dbReference type="EnsemblMetazoa" id="MESCA009441-RA">
    <property type="protein sequence ID" value="MESCA009441-PA"/>
    <property type="gene ID" value="MESCA009441"/>
</dbReference>
<reference evidence="6" key="1">
    <citation type="submission" date="2013-02" db="EMBL/GenBank/DDBJ databases">
        <authorList>
            <person name="Hughes D."/>
        </authorList>
    </citation>
    <scope>NUCLEOTIDE SEQUENCE</scope>
    <source>
        <strain>Durham</strain>
        <strain evidence="6">NC isolate 2 -- Noor lab</strain>
    </source>
</reference>
<protein>
    <submittedName>
        <fullName evidence="5">Uncharacterized protein</fullName>
    </submittedName>
</protein>
<evidence type="ECO:0000256" key="2">
    <source>
        <dbReference type="ARBA" id="ARBA00022898"/>
    </source>
</evidence>
<dbReference type="GO" id="GO:0006520">
    <property type="term" value="P:amino acid metabolic process"/>
    <property type="evidence" value="ECO:0007669"/>
    <property type="project" value="InterPro"/>
</dbReference>
<dbReference type="GO" id="GO:0019752">
    <property type="term" value="P:carboxylic acid metabolic process"/>
    <property type="evidence" value="ECO:0007669"/>
    <property type="project" value="InterPro"/>
</dbReference>
<accession>T1GZY0</accession>
<organism evidence="5 6">
    <name type="scientific">Megaselia scalaris</name>
    <name type="common">Humpbacked fly</name>
    <name type="synonym">Phora scalaris</name>
    <dbReference type="NCBI Taxonomy" id="36166"/>
    <lineage>
        <taxon>Eukaryota</taxon>
        <taxon>Metazoa</taxon>
        <taxon>Ecdysozoa</taxon>
        <taxon>Arthropoda</taxon>
        <taxon>Hexapoda</taxon>
        <taxon>Insecta</taxon>
        <taxon>Pterygota</taxon>
        <taxon>Neoptera</taxon>
        <taxon>Endopterygota</taxon>
        <taxon>Diptera</taxon>
        <taxon>Brachycera</taxon>
        <taxon>Muscomorpha</taxon>
        <taxon>Platypezoidea</taxon>
        <taxon>Phoridae</taxon>
        <taxon>Megaseliini</taxon>
        <taxon>Megaselia</taxon>
    </lineage>
</organism>
<dbReference type="PRINTS" id="PR00800">
    <property type="entry name" value="YHDCRBOXLASE"/>
</dbReference>
<dbReference type="InterPro" id="IPR015421">
    <property type="entry name" value="PyrdxlP-dep_Trfase_major"/>
</dbReference>
<comment type="cofactor">
    <cofactor evidence="1 4">
        <name>pyridoxal 5'-phosphate</name>
        <dbReference type="ChEBI" id="CHEBI:597326"/>
    </cofactor>
</comment>
<dbReference type="GO" id="GO:0016831">
    <property type="term" value="F:carboxy-lyase activity"/>
    <property type="evidence" value="ECO:0007669"/>
    <property type="project" value="InterPro"/>
</dbReference>
<dbReference type="InterPro" id="IPR002129">
    <property type="entry name" value="PyrdxlP-dep_de-COase"/>
</dbReference>
<name>T1GZY0_MEGSC</name>
<dbReference type="AlphaFoldDB" id="T1GZY0"/>
<reference evidence="5" key="2">
    <citation type="submission" date="2015-06" db="UniProtKB">
        <authorList>
            <consortium name="EnsemblMetazoa"/>
        </authorList>
    </citation>
    <scope>IDENTIFICATION</scope>
</reference>
<evidence type="ECO:0000256" key="4">
    <source>
        <dbReference type="RuleBase" id="RU000382"/>
    </source>
</evidence>
<dbReference type="EMBL" id="CAQQ02374369">
    <property type="status" value="NOT_ANNOTATED_CDS"/>
    <property type="molecule type" value="Genomic_DNA"/>
</dbReference>
<evidence type="ECO:0000256" key="1">
    <source>
        <dbReference type="ARBA" id="ARBA00001933"/>
    </source>
</evidence>
<dbReference type="InterPro" id="IPR010977">
    <property type="entry name" value="Aromatic_deC"/>
</dbReference>
<comment type="similarity">
    <text evidence="4">Belongs to the group II decarboxylase family.</text>
</comment>
<dbReference type="GO" id="GO:0030170">
    <property type="term" value="F:pyridoxal phosphate binding"/>
    <property type="evidence" value="ECO:0007669"/>
    <property type="project" value="InterPro"/>
</dbReference>
<dbReference type="InterPro" id="IPR015424">
    <property type="entry name" value="PyrdxlP-dep_Trfase"/>
</dbReference>
<dbReference type="Gene3D" id="1.20.1340.10">
    <property type="entry name" value="dopa decarboxylase, N-terminal domain"/>
    <property type="match status" value="1"/>
</dbReference>
<dbReference type="HOGENOM" id="CLU_1148345_0_0_1"/>
<proteinExistence type="inferred from homology"/>
<dbReference type="PANTHER" id="PTHR11999:SF76">
    <property type="entry name" value="FI02861P"/>
    <property type="match status" value="1"/>
</dbReference>
<keyword evidence="2 4" id="KW-0663">Pyridoxal phosphate</keyword>
<dbReference type="Pfam" id="PF00282">
    <property type="entry name" value="Pyridoxal_deC"/>
    <property type="match status" value="1"/>
</dbReference>